<dbReference type="EMBL" id="MSZS01000001">
    <property type="protein sequence ID" value="PKX97935.1"/>
    <property type="molecule type" value="Genomic_DNA"/>
</dbReference>
<accession>A0A2I1CJZ2</accession>
<evidence type="ECO:0000313" key="2">
    <source>
        <dbReference type="Proteomes" id="UP000234474"/>
    </source>
</evidence>
<dbReference type="AlphaFoldDB" id="A0A2I1CJZ2"/>
<protein>
    <submittedName>
        <fullName evidence="1">Uncharacterized protein</fullName>
    </submittedName>
</protein>
<evidence type="ECO:0000313" key="1">
    <source>
        <dbReference type="EMBL" id="PKX97935.1"/>
    </source>
</evidence>
<proteinExistence type="predicted"/>
<sequence length="164" mass="18509">MVYVEAGQASVTVPNDQLLQSEAQWRVWISHVESAAMSENVWRYLDPDEAIVPEVPDLPTRFPEPSDLDQDAVDAIDLSDKLLMKYDKLCSQFVKKRALVTATQKALARINSYIIARVAKEYHPQLTSCKTPSQKLVQLFCSNQKDLLATKTFATNGDSYLLFL</sequence>
<name>A0A2I1CJZ2_ASPN1</name>
<organism evidence="1 2">
    <name type="scientific">Aspergillus novofumigatus (strain IBT 16806)</name>
    <dbReference type="NCBI Taxonomy" id="1392255"/>
    <lineage>
        <taxon>Eukaryota</taxon>
        <taxon>Fungi</taxon>
        <taxon>Dikarya</taxon>
        <taxon>Ascomycota</taxon>
        <taxon>Pezizomycotina</taxon>
        <taxon>Eurotiomycetes</taxon>
        <taxon>Eurotiomycetidae</taxon>
        <taxon>Eurotiales</taxon>
        <taxon>Aspergillaceae</taxon>
        <taxon>Aspergillus</taxon>
        <taxon>Aspergillus subgen. Fumigati</taxon>
    </lineage>
</organism>
<dbReference type="GeneID" id="36532698"/>
<dbReference type="Proteomes" id="UP000234474">
    <property type="component" value="Unassembled WGS sequence"/>
</dbReference>
<comment type="caution">
    <text evidence="1">The sequence shown here is derived from an EMBL/GenBank/DDBJ whole genome shotgun (WGS) entry which is preliminary data.</text>
</comment>
<gene>
    <name evidence="1" type="ORF">P174DRAFT_426287</name>
</gene>
<dbReference type="STRING" id="1392255.A0A2I1CJZ2"/>
<dbReference type="VEuPathDB" id="FungiDB:P174DRAFT_426287"/>
<keyword evidence="2" id="KW-1185">Reference proteome</keyword>
<reference evidence="2" key="1">
    <citation type="journal article" date="2018" name="Proc. Natl. Acad. Sci. U.S.A.">
        <title>Linking secondary metabolites to gene clusters through genome sequencing of six diverse Aspergillus species.</title>
        <authorList>
            <person name="Kaerboelling I."/>
            <person name="Vesth T.C."/>
            <person name="Frisvad J.C."/>
            <person name="Nybo J.L."/>
            <person name="Theobald S."/>
            <person name="Kuo A."/>
            <person name="Bowyer P."/>
            <person name="Matsuda Y."/>
            <person name="Mondo S."/>
            <person name="Lyhne E.K."/>
            <person name="Kogle M.E."/>
            <person name="Clum A."/>
            <person name="Lipzen A."/>
            <person name="Salamov A."/>
            <person name="Ngan C.Y."/>
            <person name="Daum C."/>
            <person name="Chiniquy J."/>
            <person name="Barry K."/>
            <person name="LaButti K."/>
            <person name="Haridas S."/>
            <person name="Simmons B.A."/>
            <person name="Magnuson J.K."/>
            <person name="Mortensen U.H."/>
            <person name="Larsen T.O."/>
            <person name="Grigoriev I.V."/>
            <person name="Baker S.E."/>
            <person name="Andersen M.R."/>
        </authorList>
    </citation>
    <scope>NUCLEOTIDE SEQUENCE [LARGE SCALE GENOMIC DNA]</scope>
    <source>
        <strain evidence="2">IBT 16806</strain>
    </source>
</reference>
<dbReference type="OrthoDB" id="2663223at2759"/>
<dbReference type="RefSeq" id="XP_024686530.1">
    <property type="nucleotide sequence ID" value="XM_024825373.1"/>
</dbReference>